<feature type="compositionally biased region" description="Polar residues" evidence="1">
    <location>
        <begin position="400"/>
        <end position="417"/>
    </location>
</feature>
<feature type="transmembrane region" description="Helical" evidence="2">
    <location>
        <begin position="108"/>
        <end position="127"/>
    </location>
</feature>
<evidence type="ECO:0000313" key="3">
    <source>
        <dbReference type="EMBL" id="CAE7597494.1"/>
    </source>
</evidence>
<dbReference type="AlphaFoldDB" id="A0A812UUV1"/>
<name>A0A812UUV1_SYMPI</name>
<keyword evidence="2" id="KW-0472">Membrane</keyword>
<feature type="transmembrane region" description="Helical" evidence="2">
    <location>
        <begin position="15"/>
        <end position="38"/>
    </location>
</feature>
<comment type="caution">
    <text evidence="3">The sequence shown here is derived from an EMBL/GenBank/DDBJ whole genome shotgun (WGS) entry which is preliminary data.</text>
</comment>
<evidence type="ECO:0000256" key="1">
    <source>
        <dbReference type="SAM" id="MobiDB-lite"/>
    </source>
</evidence>
<evidence type="ECO:0000256" key="2">
    <source>
        <dbReference type="SAM" id="Phobius"/>
    </source>
</evidence>
<accession>A0A812UUV1</accession>
<feature type="compositionally biased region" description="Low complexity" evidence="1">
    <location>
        <begin position="390"/>
        <end position="399"/>
    </location>
</feature>
<keyword evidence="4" id="KW-1185">Reference proteome</keyword>
<protein>
    <submittedName>
        <fullName evidence="3">Uncharacterized protein</fullName>
    </submittedName>
</protein>
<dbReference type="OrthoDB" id="424724at2759"/>
<organism evidence="3 4">
    <name type="scientific">Symbiodinium pilosum</name>
    <name type="common">Dinoflagellate</name>
    <dbReference type="NCBI Taxonomy" id="2952"/>
    <lineage>
        <taxon>Eukaryota</taxon>
        <taxon>Sar</taxon>
        <taxon>Alveolata</taxon>
        <taxon>Dinophyceae</taxon>
        <taxon>Suessiales</taxon>
        <taxon>Symbiodiniaceae</taxon>
        <taxon>Symbiodinium</taxon>
    </lineage>
</organism>
<dbReference type="EMBL" id="CAJNIZ010040002">
    <property type="protein sequence ID" value="CAE7597494.1"/>
    <property type="molecule type" value="Genomic_DNA"/>
</dbReference>
<keyword evidence="2" id="KW-0812">Transmembrane</keyword>
<dbReference type="Proteomes" id="UP000649617">
    <property type="component" value="Unassembled WGS sequence"/>
</dbReference>
<feature type="transmembrane region" description="Helical" evidence="2">
    <location>
        <begin position="139"/>
        <end position="159"/>
    </location>
</feature>
<reference evidence="3" key="1">
    <citation type="submission" date="2021-02" db="EMBL/GenBank/DDBJ databases">
        <authorList>
            <person name="Dougan E. K."/>
            <person name="Rhodes N."/>
            <person name="Thang M."/>
            <person name="Chan C."/>
        </authorList>
    </citation>
    <scope>NUCLEOTIDE SEQUENCE</scope>
</reference>
<sequence>MDGALDLLLVQVQGLAAGGGVTPLLLGLLGFLAWHWLLTRHMPLAMQSQRKASKNAPKQDADLEKHLEEEQGKVLARSWKTACYYVVHLHVSLILVLIYEFFRKRDVSSLIWLAACLVVYGGLLDPNRKGVPEITARRASSQFACCLFGWMVCLVASAWENHQDFLVRRDLLMMAQTIMVIIYPNMTVASCFAVCGCAGYVWTTWQVFGSEALTLWFCINQVYQVVIVILFPAFTQMNHKECILSSFNSQDADSLVWAFRQVLKGVCDGDLLLDDELKICGGSSCLKRMLETPEDKKGQAFVDLIVTDEKAIKSFDEFVRDSSKAAQHEGSAPQCLRVALRGSRRLVSADVFHVALPKTLGVSSGRHLLAIAEDADSRSLMDAEKDSIPSSLLSSRSSLTGPTAPQSSPPSVTSMDSGMTENIHMFEELAQLTLTLNASTELMDVPEIMMRFSRRTDEDKIGFGMPTMKKFLRPLDWFPLEAKLRQYARAARKELPAQKKLAPLMFRVPGDSRNFIRARGVSLRSVFNGPRPAGQPAFLHLTLTDFNEERRATTTEPSFLTCVEEISKARRAPPAATQEEDSRPV</sequence>
<feature type="transmembrane region" description="Helical" evidence="2">
    <location>
        <begin position="213"/>
        <end position="234"/>
    </location>
</feature>
<keyword evidence="2" id="KW-1133">Transmembrane helix</keyword>
<feature type="region of interest" description="Disordered" evidence="1">
    <location>
        <begin position="383"/>
        <end position="417"/>
    </location>
</feature>
<gene>
    <name evidence="3" type="ORF">SPIL2461_LOCUS15877</name>
</gene>
<proteinExistence type="predicted"/>
<evidence type="ECO:0000313" key="4">
    <source>
        <dbReference type="Proteomes" id="UP000649617"/>
    </source>
</evidence>
<feature type="transmembrane region" description="Helical" evidence="2">
    <location>
        <begin position="171"/>
        <end position="201"/>
    </location>
</feature>